<proteinExistence type="predicted"/>
<evidence type="ECO:0000313" key="3">
    <source>
        <dbReference type="Proteomes" id="UP000593567"/>
    </source>
</evidence>
<feature type="region of interest" description="Disordered" evidence="1">
    <location>
        <begin position="1"/>
        <end position="25"/>
    </location>
</feature>
<dbReference type="AlphaFoldDB" id="A0A7J7JQ63"/>
<feature type="region of interest" description="Disordered" evidence="1">
    <location>
        <begin position="97"/>
        <end position="120"/>
    </location>
</feature>
<dbReference type="EMBL" id="VXIV02001989">
    <property type="protein sequence ID" value="KAF6028117.1"/>
    <property type="molecule type" value="Genomic_DNA"/>
</dbReference>
<organism evidence="2 3">
    <name type="scientific">Bugula neritina</name>
    <name type="common">Brown bryozoan</name>
    <name type="synonym">Sertularia neritina</name>
    <dbReference type="NCBI Taxonomy" id="10212"/>
    <lineage>
        <taxon>Eukaryota</taxon>
        <taxon>Metazoa</taxon>
        <taxon>Spiralia</taxon>
        <taxon>Lophotrochozoa</taxon>
        <taxon>Bryozoa</taxon>
        <taxon>Gymnolaemata</taxon>
        <taxon>Cheilostomatida</taxon>
        <taxon>Flustrina</taxon>
        <taxon>Buguloidea</taxon>
        <taxon>Bugulidae</taxon>
        <taxon>Bugula</taxon>
    </lineage>
</organism>
<sequence length="120" mass="14595">MHTKDMTDSTVQGDESPTRTDMARQVGKWHNDLTVTFQARNKIQKQEEELKEGQSMLLTEYRHKRQQLTVETEEEQMEEETELLRKLRLELSAIERKRRQMEEQERRLKQKIERHRSSKK</sequence>
<feature type="compositionally biased region" description="Basic and acidic residues" evidence="1">
    <location>
        <begin position="97"/>
        <end position="111"/>
    </location>
</feature>
<keyword evidence="3" id="KW-1185">Reference proteome</keyword>
<accession>A0A7J7JQ63</accession>
<protein>
    <submittedName>
        <fullName evidence="2">Uncharacterized protein</fullName>
    </submittedName>
</protein>
<name>A0A7J7JQ63_BUGNE</name>
<gene>
    <name evidence="2" type="ORF">EB796_013577</name>
</gene>
<dbReference type="Proteomes" id="UP000593567">
    <property type="component" value="Unassembled WGS sequence"/>
</dbReference>
<evidence type="ECO:0000256" key="1">
    <source>
        <dbReference type="SAM" id="MobiDB-lite"/>
    </source>
</evidence>
<evidence type="ECO:0000313" key="2">
    <source>
        <dbReference type="EMBL" id="KAF6028117.1"/>
    </source>
</evidence>
<comment type="caution">
    <text evidence="2">The sequence shown here is derived from an EMBL/GenBank/DDBJ whole genome shotgun (WGS) entry which is preliminary data.</text>
</comment>
<reference evidence="2" key="1">
    <citation type="submission" date="2020-06" db="EMBL/GenBank/DDBJ databases">
        <title>Draft genome of Bugula neritina, a colonial animal packing powerful symbionts and potential medicines.</title>
        <authorList>
            <person name="Rayko M."/>
        </authorList>
    </citation>
    <scope>NUCLEOTIDE SEQUENCE [LARGE SCALE GENOMIC DNA]</scope>
    <source>
        <strain evidence="2">Kwan_BN1</strain>
    </source>
</reference>